<dbReference type="STRING" id="1169540.A0A0G4FM98"/>
<name>A0A0G4FM98_VITBC</name>
<proteinExistence type="predicted"/>
<feature type="transmembrane region" description="Helical" evidence="4">
    <location>
        <begin position="1171"/>
        <end position="1193"/>
    </location>
</feature>
<sequence>MSYLFVSYKKTEYHDNGDINRQLGAPSFSWTAMEELPSCAACQVDADALFEVGHESGLADFEAEFDAKTRRNICELSFVVCVRVTEDAVEGYILMLVGDSATVLLSGVPVWVMLLGGSSVPLPSTLFDLTAVLGLVILSTPFEGVIDDRLGNLTSLRLLQLEDNQYLTGALGHSIGRLQNLRVLSISGGNVAEPSSSYRFHGDIPSTLFALPHLQSLIIQFTQLRLLSSGDDWCPEGGAQLRVVDLSSNPYLLKAFPTGPLSCSRLKFLFLRGLQLEGPLPESINRLSSLEILDVPRNAMTGPLPFTLGDLKELRFLNLGKNMFDFLLPVSFGLKWRNLRVFYAEENQLSGMLPWALGFATELRHLSLQRQFLTGPIPASFSNLSELRAVWLNDNMLTGELPDLSKWTKVENMDIANNQLSGSLDPLTKLQAVHTLRIFNNQFEGQIPQELVSLRELVTLNARDNRLSGLPHSLDGWPKLVYANLARNQLQGFIPLMENLTSLESLSFVSNRLEGFEGDGRLPSRLKQLWLGGNQFSRLPEGWHTLPARLEFIQLSYNEIGVWPDWGRTALGHDLCNKLRIGNEETALTLVRHQRPPNWPALQILDVSHNPLNVNVNFFLSTLKWHPRLREIECQDCGVKGPMGCEAYVTYDYDQVVALSNKTRGDISFDDQVETFSGFLALEALNLASNPLKALQTSYDPRVSFPKSTSVLQRLDVRNASLTAVEPLEWFAVDTGDFTDNPQLQLSVPPASNITSCAELSEGAADSIERYLQPDPNAFAPKRDDISQQMLPHECTRLCRTFNVLQVDEALNVTSLCRCIDGHEGRGKLCTPCRRNTFSNRRSGTEQCTPCPHGSESSPASAACHCKLGYEADDKADDTEELSCRACEAGTYGKLSGGIATCVSCGGPRFTSLPKTTSRDHCLCIEKYILNRHSFQCEDCMAYEGLNCSLPLRPSSVTVKRGFFLLTVQIMESIMPRVSVDRELPRRRLASAAIRSTYAANITSLPIAVECPYGPACNPYGTDPVNQCTEGHAGFVCGLCESGFARSTPLAPCRPCAAGWQNVLSNLALLAVSIGAIFLLTHLSKRAASALHVGLISVILKITIGHFTVMSGLMALDYAVLRGDTTSQTALPSVYRGLFGWDGGISMEYTSWTCLFASLVGDETAELWRHAVWIGLPIILLVVVTLFAELWMVASGRRHRDIRASSVSESLFDLTKRATSQQLPGGKGDHSSEDDRAFSHATRSHTADESETASRSLDRTQTRASTNATRETTKSHPTDAQSREKRRGLLGFVDRHATLWIVTLNLCFPTATRNFLSLLRCRDYPFVQESFTADEIAMQGLLQPTDLPHLRRLDLKPDVFCDVRSTTYLPFLIIAVIGLFAWVVLPIASGLVVLVRHYRKGELHLPSVRERYGFLTKSYRQNFFFWEATVAFRRVFVLVVASVAITQARVQLTAWSLLAVTALVVQLRLQPFRRDRRNLLNRIEERGLAVWLLSVILMQFAFGGVLSDTGHLAVLTVVILMSLLHYVSILVTILSLWLQQTARDYQEKEDFKLLYLLPKSRLRWLGPFVDWLSADTTSVSLQYEKGLSMGPQKTASCGQRLWSLLRRRGRPRTALELTSEAMKEALDVLKPTTVPPDFLNFLYAHACVSYALRDSDSCHIVLNDDATSAATVTIPIEDFQLHLSSVVEELIGREERHGEGPHKSEGWVELYVLYRGVKKALKSSAALEAADLSNDEVALPHLMASAAVRLSKEMTASSDRASADSLATASASSDEWIAYINRVYQSMPSIVGAQAELLLGGEGGKAEAKEGEELSLEGSARPIPPSADVTLISQCVTFVRE</sequence>
<dbReference type="Gene3D" id="2.10.50.10">
    <property type="entry name" value="Tumor Necrosis Factor Receptor, subunit A, domain 2"/>
    <property type="match status" value="1"/>
</dbReference>
<organism evidence="5 6">
    <name type="scientific">Vitrella brassicaformis (strain CCMP3155)</name>
    <dbReference type="NCBI Taxonomy" id="1169540"/>
    <lineage>
        <taxon>Eukaryota</taxon>
        <taxon>Sar</taxon>
        <taxon>Alveolata</taxon>
        <taxon>Colpodellida</taxon>
        <taxon>Vitrellaceae</taxon>
        <taxon>Vitrella</taxon>
    </lineage>
</organism>
<dbReference type="EMBL" id="CDMY01000462">
    <property type="protein sequence ID" value="CEM14970.1"/>
    <property type="molecule type" value="Genomic_DNA"/>
</dbReference>
<dbReference type="OrthoDB" id="676979at2759"/>
<keyword evidence="4" id="KW-0472">Membrane</keyword>
<dbReference type="VEuPathDB" id="CryptoDB:Vbra_2220"/>
<keyword evidence="2" id="KW-0677">Repeat</keyword>
<accession>A0A0G4FM98</accession>
<feature type="transmembrane region" description="Helical" evidence="4">
    <location>
        <begin position="1063"/>
        <end position="1081"/>
    </location>
</feature>
<evidence type="ECO:0000256" key="4">
    <source>
        <dbReference type="SAM" id="Phobius"/>
    </source>
</evidence>
<evidence type="ECO:0000256" key="1">
    <source>
        <dbReference type="ARBA" id="ARBA00022614"/>
    </source>
</evidence>
<keyword evidence="4" id="KW-1133">Transmembrane helix</keyword>
<feature type="transmembrane region" description="Helical" evidence="4">
    <location>
        <begin position="1450"/>
        <end position="1467"/>
    </location>
</feature>
<keyword evidence="4" id="KW-0812">Transmembrane</keyword>
<dbReference type="Proteomes" id="UP000041254">
    <property type="component" value="Unassembled WGS sequence"/>
</dbReference>
<reference evidence="5 6" key="1">
    <citation type="submission" date="2014-11" db="EMBL/GenBank/DDBJ databases">
        <authorList>
            <person name="Zhu J."/>
            <person name="Qi W."/>
            <person name="Song R."/>
        </authorList>
    </citation>
    <scope>NUCLEOTIDE SEQUENCE [LARGE SCALE GENOMIC DNA]</scope>
</reference>
<evidence type="ECO:0000256" key="3">
    <source>
        <dbReference type="SAM" id="MobiDB-lite"/>
    </source>
</evidence>
<dbReference type="Gene3D" id="3.80.10.10">
    <property type="entry name" value="Ribonuclease Inhibitor"/>
    <property type="match status" value="2"/>
</dbReference>
<dbReference type="SUPFAM" id="SSF57184">
    <property type="entry name" value="Growth factor receptor domain"/>
    <property type="match status" value="1"/>
</dbReference>
<dbReference type="SMART" id="SM00364">
    <property type="entry name" value="LRR_BAC"/>
    <property type="match status" value="3"/>
</dbReference>
<dbReference type="SMART" id="SM00369">
    <property type="entry name" value="LRR_TYP"/>
    <property type="match status" value="4"/>
</dbReference>
<evidence type="ECO:0000256" key="2">
    <source>
        <dbReference type="ARBA" id="ARBA00022737"/>
    </source>
</evidence>
<dbReference type="PANTHER" id="PTHR48006">
    <property type="entry name" value="LEUCINE-RICH REPEAT-CONTAINING PROTEIN DDB_G0281931-RELATED"/>
    <property type="match status" value="1"/>
</dbReference>
<feature type="transmembrane region" description="Helical" evidence="4">
    <location>
        <begin position="1093"/>
        <end position="1116"/>
    </location>
</feature>
<feature type="transmembrane region" description="Helical" evidence="4">
    <location>
        <begin position="1368"/>
        <end position="1395"/>
    </location>
</feature>
<dbReference type="InParanoid" id="A0A0G4FM98"/>
<dbReference type="SUPFAM" id="SSF52058">
    <property type="entry name" value="L domain-like"/>
    <property type="match status" value="3"/>
</dbReference>
<dbReference type="PANTHER" id="PTHR48006:SF92">
    <property type="entry name" value="LRR RECEPTOR-LIKE SERINE_THREONINE-PROTEIN KINASE GSO1"/>
    <property type="match status" value="1"/>
</dbReference>
<keyword evidence="1" id="KW-0433">Leucine-rich repeat</keyword>
<evidence type="ECO:0000313" key="5">
    <source>
        <dbReference type="EMBL" id="CEM14970.1"/>
    </source>
</evidence>
<feature type="transmembrane region" description="Helical" evidence="4">
    <location>
        <begin position="1512"/>
        <end position="1538"/>
    </location>
</feature>
<gene>
    <name evidence="5" type="ORF">Vbra_2220</name>
</gene>
<protein>
    <recommendedName>
        <fullName evidence="7">EGF-like domain-containing protein</fullName>
    </recommendedName>
</protein>
<dbReference type="InterPro" id="IPR003591">
    <property type="entry name" value="Leu-rich_rpt_typical-subtyp"/>
</dbReference>
<dbReference type="SMART" id="SM01411">
    <property type="entry name" value="Ephrin_rec_like"/>
    <property type="match status" value="2"/>
</dbReference>
<evidence type="ECO:0008006" key="7">
    <source>
        <dbReference type="Google" id="ProtNLM"/>
    </source>
</evidence>
<feature type="region of interest" description="Disordered" evidence="3">
    <location>
        <begin position="1217"/>
        <end position="1284"/>
    </location>
</feature>
<dbReference type="InterPro" id="IPR051824">
    <property type="entry name" value="LRR_Rcpt-Like_S/T_Kinase"/>
</dbReference>
<feature type="compositionally biased region" description="Basic and acidic residues" evidence="3">
    <location>
        <begin position="1271"/>
        <end position="1283"/>
    </location>
</feature>
<feature type="compositionally biased region" description="Basic and acidic residues" evidence="3">
    <location>
        <begin position="1227"/>
        <end position="1238"/>
    </location>
</feature>
<feature type="transmembrane region" description="Helical" evidence="4">
    <location>
        <begin position="1488"/>
        <end position="1506"/>
    </location>
</feature>
<dbReference type="PhylomeDB" id="A0A0G4FM98"/>
<dbReference type="InterPro" id="IPR032675">
    <property type="entry name" value="LRR_dom_sf"/>
</dbReference>
<evidence type="ECO:0000313" key="6">
    <source>
        <dbReference type="Proteomes" id="UP000041254"/>
    </source>
</evidence>
<feature type="transmembrane region" description="Helical" evidence="4">
    <location>
        <begin position="1423"/>
        <end position="1444"/>
    </location>
</feature>
<keyword evidence="6" id="KW-1185">Reference proteome</keyword>
<dbReference type="InterPro" id="IPR009030">
    <property type="entry name" value="Growth_fac_rcpt_cys_sf"/>
</dbReference>